<feature type="transmembrane region" description="Helical" evidence="1">
    <location>
        <begin position="51"/>
        <end position="71"/>
    </location>
</feature>
<evidence type="ECO:0000256" key="1">
    <source>
        <dbReference type="SAM" id="Phobius"/>
    </source>
</evidence>
<sequence length="140" mass="15774">MNPPETFEEWERRTAPSPESVALAQSAPLSIYLIGAFVVVALSTADYGDKLAILAFLAGWYPTGALAKRWLRDGAKLNERRFVRLRWVRFAMFGALLFAVSVGSARDILLAASLLLLGLAELRWHLMERLGRWRLAIHQH</sequence>
<dbReference type="OrthoDB" id="9942445at2"/>
<organism evidence="2 3">
    <name type="scientific">Nocardioides cavernaquae</name>
    <dbReference type="NCBI Taxonomy" id="2321396"/>
    <lineage>
        <taxon>Bacteria</taxon>
        <taxon>Bacillati</taxon>
        <taxon>Actinomycetota</taxon>
        <taxon>Actinomycetes</taxon>
        <taxon>Propionibacteriales</taxon>
        <taxon>Nocardioidaceae</taxon>
        <taxon>Nocardioides</taxon>
    </lineage>
</organism>
<dbReference type="AlphaFoldDB" id="A0A3A5H8B0"/>
<keyword evidence="1" id="KW-0472">Membrane</keyword>
<feature type="transmembrane region" description="Helical" evidence="1">
    <location>
        <begin position="83"/>
        <end position="102"/>
    </location>
</feature>
<protein>
    <submittedName>
        <fullName evidence="2">Uncharacterized protein</fullName>
    </submittedName>
</protein>
<keyword evidence="1" id="KW-0812">Transmembrane</keyword>
<feature type="transmembrane region" description="Helical" evidence="1">
    <location>
        <begin position="108"/>
        <end position="126"/>
    </location>
</feature>
<reference evidence="3" key="1">
    <citation type="submission" date="2018-09" db="EMBL/GenBank/DDBJ databases">
        <authorList>
            <person name="Zhu H."/>
        </authorList>
    </citation>
    <scope>NUCLEOTIDE SEQUENCE [LARGE SCALE GENOMIC DNA]</scope>
    <source>
        <strain evidence="3">K1W22B-1</strain>
    </source>
</reference>
<dbReference type="EMBL" id="QYRP01000002">
    <property type="protein sequence ID" value="RJS46889.1"/>
    <property type="molecule type" value="Genomic_DNA"/>
</dbReference>
<accession>A0A3A5H8B0</accession>
<comment type="caution">
    <text evidence="2">The sequence shown here is derived from an EMBL/GenBank/DDBJ whole genome shotgun (WGS) entry which is preliminary data.</text>
</comment>
<dbReference type="Proteomes" id="UP000276542">
    <property type="component" value="Unassembled WGS sequence"/>
</dbReference>
<proteinExistence type="predicted"/>
<name>A0A3A5H8B0_9ACTN</name>
<evidence type="ECO:0000313" key="3">
    <source>
        <dbReference type="Proteomes" id="UP000276542"/>
    </source>
</evidence>
<keyword evidence="1" id="KW-1133">Transmembrane helix</keyword>
<feature type="transmembrane region" description="Helical" evidence="1">
    <location>
        <begin position="21"/>
        <end position="45"/>
    </location>
</feature>
<keyword evidence="3" id="KW-1185">Reference proteome</keyword>
<evidence type="ECO:0000313" key="2">
    <source>
        <dbReference type="EMBL" id="RJS46889.1"/>
    </source>
</evidence>
<gene>
    <name evidence="2" type="ORF">D4739_12130</name>
</gene>
<dbReference type="RefSeq" id="WP_120060859.1">
    <property type="nucleotide sequence ID" value="NZ_QYRP01000002.1"/>
</dbReference>